<dbReference type="PRINTS" id="PR00081">
    <property type="entry name" value="GDHRDH"/>
</dbReference>
<feature type="domain" description="WW" evidence="10">
    <location>
        <begin position="56"/>
        <end position="89"/>
    </location>
</feature>
<dbReference type="SUPFAM" id="SSF51735">
    <property type="entry name" value="NAD(P)-binding Rossmann-fold domains"/>
    <property type="match status" value="1"/>
</dbReference>
<evidence type="ECO:0000256" key="1">
    <source>
        <dbReference type="ARBA" id="ARBA00004371"/>
    </source>
</evidence>
<feature type="region of interest" description="Disordered" evidence="9">
    <location>
        <begin position="1"/>
        <end position="21"/>
    </location>
</feature>
<dbReference type="EMBL" id="HBUF01523070">
    <property type="protein sequence ID" value="CAG6749375.1"/>
    <property type="molecule type" value="Transcribed_RNA"/>
</dbReference>
<evidence type="ECO:0000256" key="6">
    <source>
        <dbReference type="ARBA" id="ARBA00023002"/>
    </source>
</evidence>
<keyword evidence="5" id="KW-0053">Apoptosis</keyword>
<dbReference type="EMBL" id="HBUF01032049">
    <property type="protein sequence ID" value="CAG6615155.1"/>
    <property type="molecule type" value="Transcribed_RNA"/>
</dbReference>
<name>A0A8D8ZKF4_9HEMI</name>
<proteinExistence type="predicted"/>
<dbReference type="InterPro" id="IPR036291">
    <property type="entry name" value="NAD(P)-bd_dom_sf"/>
</dbReference>
<dbReference type="Pfam" id="PF00106">
    <property type="entry name" value="adh_short"/>
    <property type="match status" value="1"/>
</dbReference>
<reference evidence="11" key="1">
    <citation type="submission" date="2021-05" db="EMBL/GenBank/DDBJ databases">
        <authorList>
            <person name="Alioto T."/>
            <person name="Alioto T."/>
            <person name="Gomez Garrido J."/>
        </authorList>
    </citation>
    <scope>NUCLEOTIDE SEQUENCE</scope>
</reference>
<dbReference type="PANTHER" id="PTHR43157">
    <property type="entry name" value="PHOSPHATIDYLINOSITOL-GLYCAN BIOSYNTHESIS CLASS F PROTEIN-RELATED"/>
    <property type="match status" value="1"/>
</dbReference>
<dbReference type="PANTHER" id="PTHR43157:SF31">
    <property type="entry name" value="PHOSPHATIDYLINOSITOL-GLYCAN BIOSYNTHESIS CLASS F PROTEIN"/>
    <property type="match status" value="1"/>
</dbReference>
<dbReference type="EMBL" id="HBUF01032052">
    <property type="protein sequence ID" value="CAG6615164.1"/>
    <property type="molecule type" value="Transcribed_RNA"/>
</dbReference>
<dbReference type="EMBL" id="HBUF01221970">
    <property type="protein sequence ID" value="CAG6669778.1"/>
    <property type="molecule type" value="Transcribed_RNA"/>
</dbReference>
<evidence type="ECO:0000256" key="9">
    <source>
        <dbReference type="SAM" id="MobiDB-lite"/>
    </source>
</evidence>
<evidence type="ECO:0000256" key="5">
    <source>
        <dbReference type="ARBA" id="ARBA00022703"/>
    </source>
</evidence>
<dbReference type="EMBL" id="HBUF01369649">
    <property type="protein sequence ID" value="CAG6725486.1"/>
    <property type="molecule type" value="Transcribed_RNA"/>
</dbReference>
<dbReference type="EMBL" id="HBUF01523065">
    <property type="protein sequence ID" value="CAG6749365.1"/>
    <property type="molecule type" value="Transcribed_RNA"/>
</dbReference>
<dbReference type="PROSITE" id="PS01159">
    <property type="entry name" value="WW_DOMAIN_1"/>
    <property type="match status" value="1"/>
</dbReference>
<evidence type="ECO:0000256" key="4">
    <source>
        <dbReference type="ARBA" id="ARBA00022687"/>
    </source>
</evidence>
<evidence type="ECO:0000256" key="2">
    <source>
        <dbReference type="ARBA" id="ARBA00004555"/>
    </source>
</evidence>
<dbReference type="EMBL" id="HBUF01369648">
    <property type="protein sequence ID" value="CAG6725484.1"/>
    <property type="molecule type" value="Transcribed_RNA"/>
</dbReference>
<organism evidence="11">
    <name type="scientific">Cacopsylla melanoneura</name>
    <dbReference type="NCBI Taxonomy" id="428564"/>
    <lineage>
        <taxon>Eukaryota</taxon>
        <taxon>Metazoa</taxon>
        <taxon>Ecdysozoa</taxon>
        <taxon>Arthropoda</taxon>
        <taxon>Hexapoda</taxon>
        <taxon>Insecta</taxon>
        <taxon>Pterygota</taxon>
        <taxon>Neoptera</taxon>
        <taxon>Paraneoptera</taxon>
        <taxon>Hemiptera</taxon>
        <taxon>Sternorrhyncha</taxon>
        <taxon>Psylloidea</taxon>
        <taxon>Psyllidae</taxon>
        <taxon>Psyllinae</taxon>
        <taxon>Cacopsylla</taxon>
    </lineage>
</organism>
<dbReference type="InterPro" id="IPR001202">
    <property type="entry name" value="WW_dom"/>
</dbReference>
<dbReference type="AlphaFoldDB" id="A0A8D8ZKF4"/>
<dbReference type="EMBL" id="HBUF01221972">
    <property type="protein sequence ID" value="CAG6669782.1"/>
    <property type="molecule type" value="Transcribed_RNA"/>
</dbReference>
<dbReference type="FunFam" id="3.40.50.720:FF:000353">
    <property type="entry name" value="WW domain-containing oxidoreductase"/>
    <property type="match status" value="1"/>
</dbReference>
<dbReference type="PROSITE" id="PS50020">
    <property type="entry name" value="WW_DOMAIN_2"/>
    <property type="match status" value="2"/>
</dbReference>
<keyword evidence="8" id="KW-0458">Lysosome</keyword>
<evidence type="ECO:0000256" key="3">
    <source>
        <dbReference type="ARBA" id="ARBA00016094"/>
    </source>
</evidence>
<comment type="subcellular location">
    <subcellularLocation>
        <location evidence="2">Golgi apparatus</location>
    </subcellularLocation>
    <subcellularLocation>
        <location evidence="1">Lysosome</location>
    </subcellularLocation>
</comment>
<dbReference type="Gene3D" id="2.20.70.10">
    <property type="match status" value="2"/>
</dbReference>
<evidence type="ECO:0000256" key="8">
    <source>
        <dbReference type="ARBA" id="ARBA00023228"/>
    </source>
</evidence>
<dbReference type="EMBL" id="HBUF01523069">
    <property type="protein sequence ID" value="CAG6749373.1"/>
    <property type="molecule type" value="Transcribed_RNA"/>
</dbReference>
<keyword evidence="4" id="KW-0879">Wnt signaling pathway</keyword>
<protein>
    <recommendedName>
        <fullName evidence="3">WW domain-containing oxidoreductase</fullName>
    </recommendedName>
</protein>
<dbReference type="EMBL" id="HBUF01032050">
    <property type="protein sequence ID" value="CAG6615158.1"/>
    <property type="molecule type" value="Transcribed_RNA"/>
</dbReference>
<dbReference type="GO" id="GO:0006915">
    <property type="term" value="P:apoptotic process"/>
    <property type="evidence" value="ECO:0007669"/>
    <property type="project" value="UniProtKB-KW"/>
</dbReference>
<accession>A0A8D8ZKF4</accession>
<dbReference type="CDD" id="cd00201">
    <property type="entry name" value="WW"/>
    <property type="match status" value="2"/>
</dbReference>
<dbReference type="SMART" id="SM00456">
    <property type="entry name" value="WW"/>
    <property type="match status" value="2"/>
</dbReference>
<dbReference type="GO" id="GO:0016055">
    <property type="term" value="P:Wnt signaling pathway"/>
    <property type="evidence" value="ECO:0007669"/>
    <property type="project" value="UniProtKB-KW"/>
</dbReference>
<evidence type="ECO:0000313" key="11">
    <source>
        <dbReference type="EMBL" id="CAG6749373.1"/>
    </source>
</evidence>
<dbReference type="GO" id="GO:0005764">
    <property type="term" value="C:lysosome"/>
    <property type="evidence" value="ECO:0007669"/>
    <property type="project" value="UniProtKB-SubCell"/>
</dbReference>
<dbReference type="GO" id="GO:0005794">
    <property type="term" value="C:Golgi apparatus"/>
    <property type="evidence" value="ECO:0007669"/>
    <property type="project" value="UniProtKB-SubCell"/>
</dbReference>
<feature type="domain" description="WW" evidence="10">
    <location>
        <begin position="15"/>
        <end position="48"/>
    </location>
</feature>
<dbReference type="EMBL" id="HBUF01032048">
    <property type="protein sequence ID" value="CAG6615151.1"/>
    <property type="molecule type" value="Transcribed_RNA"/>
</dbReference>
<evidence type="ECO:0000259" key="10">
    <source>
        <dbReference type="PROSITE" id="PS50020"/>
    </source>
</evidence>
<dbReference type="Pfam" id="PF00397">
    <property type="entry name" value="WW"/>
    <property type="match status" value="1"/>
</dbReference>
<sequence>MSNNNVGVPDSDSEDELPPGWEERVTADGCVYYVNHATEGTQWTHPRTGVKKTVSGDLPMGWEKTVDSEGKITFFNKDTHVKTYTDPRIVFASEEKENPLDIRQKYDHSTKALQILHGRDLSNYNAIVTGANTGIGFETARSLALHGARVILACRNLESAAHAIARIQAEKSTAQCVSMEIDLTSLSSVRQFAREYKRRYRTLNILILNAGVFGLGYSHTVDDYETTFQVNHLSHFFLTMQLEDVLIKGAKVFARVVVVSSESHRHSLITKDNITKSYLSIDKYSDYWAMGVYNNSKLCNVLFGEKLATLWYKHGIAVFIVHPGNLIYTDISRYWWPYRLLFTLVRPFTKSLQQGAATSIYCATSLDLSLPVSGSYFNNCCRCPPSSAAQDEVLASVLWKMSEEMVQDVTKQWTEEMSSSEEVVF</sequence>
<dbReference type="EMBL" id="HBUF01523068">
    <property type="protein sequence ID" value="CAG6749371.1"/>
    <property type="molecule type" value="Transcribed_RNA"/>
</dbReference>
<dbReference type="EMBL" id="HBUF01221969">
    <property type="protein sequence ID" value="CAG6669776.1"/>
    <property type="molecule type" value="Transcribed_RNA"/>
</dbReference>
<dbReference type="Gene3D" id="3.40.50.720">
    <property type="entry name" value="NAD(P)-binding Rossmann-like Domain"/>
    <property type="match status" value="1"/>
</dbReference>
<keyword evidence="7" id="KW-0333">Golgi apparatus</keyword>
<dbReference type="EMBL" id="HBUF01221971">
    <property type="protein sequence ID" value="CAG6669780.1"/>
    <property type="molecule type" value="Transcribed_RNA"/>
</dbReference>
<dbReference type="GO" id="GO:0016491">
    <property type="term" value="F:oxidoreductase activity"/>
    <property type="evidence" value="ECO:0007669"/>
    <property type="project" value="UniProtKB-KW"/>
</dbReference>
<keyword evidence="6" id="KW-0560">Oxidoreductase</keyword>
<dbReference type="EMBL" id="HBUF01032051">
    <property type="protein sequence ID" value="CAG6615161.1"/>
    <property type="molecule type" value="Transcribed_RNA"/>
</dbReference>
<dbReference type="EMBL" id="HBUF01523066">
    <property type="protein sequence ID" value="CAG6749367.1"/>
    <property type="molecule type" value="Transcribed_RNA"/>
</dbReference>
<dbReference type="InterPro" id="IPR036020">
    <property type="entry name" value="WW_dom_sf"/>
</dbReference>
<dbReference type="SUPFAM" id="SSF51045">
    <property type="entry name" value="WW domain"/>
    <property type="match status" value="2"/>
</dbReference>
<evidence type="ECO:0000256" key="7">
    <source>
        <dbReference type="ARBA" id="ARBA00023034"/>
    </source>
</evidence>
<dbReference type="InterPro" id="IPR002347">
    <property type="entry name" value="SDR_fam"/>
</dbReference>
<dbReference type="EMBL" id="HBUF01523067">
    <property type="protein sequence ID" value="CAG6749369.1"/>
    <property type="molecule type" value="Transcribed_RNA"/>
</dbReference>